<proteinExistence type="predicted"/>
<dbReference type="AlphaFoldDB" id="A0A0L6UP27"/>
<dbReference type="VEuPathDB" id="FungiDB:VP01_44g1"/>
<dbReference type="Pfam" id="PF14234">
    <property type="entry name" value="DUF4336"/>
    <property type="match status" value="1"/>
</dbReference>
<dbReference type="Proteomes" id="UP000037035">
    <property type="component" value="Unassembled WGS sequence"/>
</dbReference>
<dbReference type="PANTHER" id="PTHR33835">
    <property type="entry name" value="YALI0C07656P"/>
    <property type="match status" value="1"/>
</dbReference>
<dbReference type="PANTHER" id="PTHR33835:SF1">
    <property type="entry name" value="METALLO-BETA-LACTAMASE DOMAIN-CONTAINING PROTEIN"/>
    <property type="match status" value="1"/>
</dbReference>
<evidence type="ECO:0000313" key="2">
    <source>
        <dbReference type="Proteomes" id="UP000037035"/>
    </source>
</evidence>
<name>A0A0L6UP27_9BASI</name>
<protein>
    <submittedName>
        <fullName evidence="1">Uncharacterized protein</fullName>
    </submittedName>
</protein>
<sequence>MTDVSIREVIKGTILTFSKPFVRRLSKTLHPKRMGVAPIGGRSTAIKLSNSSVWLLASTPLTDETRQKIDQLGPVKYIAVADMEHTGFTTQYAEAYPEAKVYGPEGAAKKLGINVHEWTADKDLNPMEYDDRVLKDEIKAEYFDGFINKDIAFLHVPSKTLIQADLLFNLPANEQVIQDSWYHFKPLYSKSKESATNFTSWFGTLKPDSVFHQRFVYNLAAVNKTPIRSMAHSVYKVDQWDFDRIIPWLFFPGVVFSFSLVSSHGDVIETGGKEAWRKAYKLYFDDTDDMFDGLNLYLSRRHQQREVSWDRSFQGTVDCSYKWL</sequence>
<dbReference type="OrthoDB" id="421671at2759"/>
<dbReference type="SUPFAM" id="SSF56281">
    <property type="entry name" value="Metallo-hydrolase/oxidoreductase"/>
    <property type="match status" value="1"/>
</dbReference>
<comment type="caution">
    <text evidence="1">The sequence shown here is derived from an EMBL/GenBank/DDBJ whole genome shotgun (WGS) entry which is preliminary data.</text>
</comment>
<dbReference type="InterPro" id="IPR036866">
    <property type="entry name" value="RibonucZ/Hydroxyglut_hydro"/>
</dbReference>
<keyword evidence="2" id="KW-1185">Reference proteome</keyword>
<reference evidence="1 2" key="1">
    <citation type="submission" date="2015-08" db="EMBL/GenBank/DDBJ databases">
        <title>Next Generation Sequencing and Analysis of the Genome of Puccinia sorghi L Schw, the Causal Agent of Maize Common Rust.</title>
        <authorList>
            <person name="Rochi L."/>
            <person name="Burguener G."/>
            <person name="Darino M."/>
            <person name="Turjanski A."/>
            <person name="Kreff E."/>
            <person name="Dieguez M.J."/>
            <person name="Sacco F."/>
        </authorList>
    </citation>
    <scope>NUCLEOTIDE SEQUENCE [LARGE SCALE GENOMIC DNA]</scope>
    <source>
        <strain evidence="1 2">RO10H11247</strain>
    </source>
</reference>
<organism evidence="1 2">
    <name type="scientific">Puccinia sorghi</name>
    <dbReference type="NCBI Taxonomy" id="27349"/>
    <lineage>
        <taxon>Eukaryota</taxon>
        <taxon>Fungi</taxon>
        <taxon>Dikarya</taxon>
        <taxon>Basidiomycota</taxon>
        <taxon>Pucciniomycotina</taxon>
        <taxon>Pucciniomycetes</taxon>
        <taxon>Pucciniales</taxon>
        <taxon>Pucciniaceae</taxon>
        <taxon>Puccinia</taxon>
    </lineage>
</organism>
<accession>A0A0L6UP27</accession>
<dbReference type="InterPro" id="IPR025638">
    <property type="entry name" value="DUF4336"/>
</dbReference>
<evidence type="ECO:0000313" key="1">
    <source>
        <dbReference type="EMBL" id="KNZ50293.1"/>
    </source>
</evidence>
<dbReference type="Gene3D" id="3.60.15.10">
    <property type="entry name" value="Ribonuclease Z/Hydroxyacylglutathione hydrolase-like"/>
    <property type="match status" value="1"/>
</dbReference>
<gene>
    <name evidence="1" type="ORF">VP01_44g1</name>
</gene>
<dbReference type="EMBL" id="LAVV01009613">
    <property type="protein sequence ID" value="KNZ50293.1"/>
    <property type="molecule type" value="Genomic_DNA"/>
</dbReference>